<evidence type="ECO:0000313" key="2">
    <source>
        <dbReference type="EMBL" id="WOC50942.1"/>
    </source>
</evidence>
<dbReference type="PANTHER" id="PTHR21180:SF32">
    <property type="entry name" value="ENDONUCLEASE_EXONUCLEASE_PHOSPHATASE FAMILY DOMAIN-CONTAINING PROTEIN 1"/>
    <property type="match status" value="1"/>
</dbReference>
<organism evidence="2 3">
    <name type="scientific">Bergeyella porcorum</name>
    <dbReference type="NCBI Taxonomy" id="1735111"/>
    <lineage>
        <taxon>Bacteria</taxon>
        <taxon>Pseudomonadati</taxon>
        <taxon>Bacteroidota</taxon>
        <taxon>Flavobacteriia</taxon>
        <taxon>Flavobacteriales</taxon>
        <taxon>Weeksellaceae</taxon>
        <taxon>Bergeyella</taxon>
    </lineage>
</organism>
<reference evidence="2" key="1">
    <citation type="submission" date="2023-10" db="EMBL/GenBank/DDBJ databases">
        <title>Characterization and whole genome sequencing of a novel strain of Bergeyella porcorum QD2021 isolated from pig.</title>
        <authorList>
            <person name="Liu G."/>
            <person name="Chen C."/>
            <person name="Han X."/>
        </authorList>
    </citation>
    <scope>NUCLEOTIDE SEQUENCE</scope>
    <source>
        <strain evidence="2">QD2021</strain>
    </source>
</reference>
<gene>
    <name evidence="2" type="ORF">BPO_0295</name>
</gene>
<keyword evidence="1" id="KW-0472">Membrane</keyword>
<evidence type="ECO:0000256" key="1">
    <source>
        <dbReference type="SAM" id="Phobius"/>
    </source>
</evidence>
<proteinExistence type="predicted"/>
<keyword evidence="3" id="KW-1185">Reference proteome</keyword>
<keyword evidence="1" id="KW-1133">Transmembrane helix</keyword>
<feature type="transmembrane region" description="Helical" evidence="1">
    <location>
        <begin position="14"/>
        <end position="34"/>
    </location>
</feature>
<dbReference type="PANTHER" id="PTHR21180">
    <property type="entry name" value="ENDONUCLEASE/EXONUCLEASE/PHOSPHATASE FAMILY DOMAIN-CONTAINING PROTEIN 1"/>
    <property type="match status" value="1"/>
</dbReference>
<evidence type="ECO:0000313" key="3">
    <source>
        <dbReference type="Proteomes" id="UP001432059"/>
    </source>
</evidence>
<dbReference type="Proteomes" id="UP001432059">
    <property type="component" value="Chromosome"/>
</dbReference>
<dbReference type="InterPro" id="IPR051675">
    <property type="entry name" value="Endo/Exo/Phosphatase_dom_1"/>
</dbReference>
<keyword evidence="1" id="KW-0812">Transmembrane</keyword>
<protein>
    <recommendedName>
        <fullName evidence="4">Helix-hairpin-helix domain-containing protein</fullName>
    </recommendedName>
</protein>
<name>A0AAU0F2H2_9FLAO</name>
<dbReference type="EMBL" id="CP136426">
    <property type="protein sequence ID" value="WOC50942.1"/>
    <property type="molecule type" value="Genomic_DNA"/>
</dbReference>
<evidence type="ECO:0008006" key="4">
    <source>
        <dbReference type="Google" id="ProtNLM"/>
    </source>
</evidence>
<dbReference type="KEGG" id="bpor:BPO_0295"/>
<dbReference type="SUPFAM" id="SSF47781">
    <property type="entry name" value="RuvA domain 2-like"/>
    <property type="match status" value="3"/>
</dbReference>
<dbReference type="AlphaFoldDB" id="A0AAU0F2H2"/>
<dbReference type="Gene3D" id="1.10.150.310">
    <property type="entry name" value="Tex RuvX-like domain-like"/>
    <property type="match status" value="1"/>
</dbReference>
<sequence length="442" mass="51761">MKPKLPYRLRKEQILGFSLLACMVIILHLGWWYYRSLQTPQLPPIEFQTIENTSQPPLMLMEFNPNDLDQSQWQALGFTERQAATILKYKTMIGGAFLSKEQFRKCYPIQPRYDELAPYILLPEHHTENKKTSPSYSPSFNRNLNIHKAFNPNHYTAKDWVTIGFSEKQAEAIIKYRQFLGGNFESKEQLKSCFVISAERYEQMRPFLQIPDKINTPKPHRSSEKPKIQYSYFDPNDLDEQGWQSLGFTEKQAQSILNYKNKILRGRFKTLEEVQKSYVIASKFEELKPWIKFSTPSNEENLTSPQVSKTEPITVNFSELSLNHITQKQLVAFGFSEKVAGSLVAYRKSLGGFMNKNQVFEVYNIDRDLAEKLVATLQLDNTNVARYTLVEAPESWLKTHPYFKYSADKIIFYRISYPDDKKIWKFIKVKPEVEAKMKLYLK</sequence>
<accession>A0AAU0F2H2</accession>
<dbReference type="InterPro" id="IPR010994">
    <property type="entry name" value="RuvA_2-like"/>
</dbReference>
<dbReference type="RefSeq" id="WP_327984634.1">
    <property type="nucleotide sequence ID" value="NZ_CP136426.1"/>
</dbReference>
<dbReference type="Pfam" id="PF12836">
    <property type="entry name" value="HHH_3"/>
    <property type="match status" value="1"/>
</dbReference>